<accession>A0A183PHT5</accession>
<sequence length="107" mass="11823">MDIPMSIVIEKTPFGLGFTLKDEGKPYESTALVTKVARGSSAEASGLRIGDRIVSINQKPVKSMTFLEVSNFLRSGRLVLSIRCVTFTDCLRNIITLSIICTARWKL</sequence>
<organism evidence="1 2">
    <name type="scientific">Schistosoma mattheei</name>
    <dbReference type="NCBI Taxonomy" id="31246"/>
    <lineage>
        <taxon>Eukaryota</taxon>
        <taxon>Metazoa</taxon>
        <taxon>Spiralia</taxon>
        <taxon>Lophotrochozoa</taxon>
        <taxon>Platyhelminthes</taxon>
        <taxon>Trematoda</taxon>
        <taxon>Digenea</taxon>
        <taxon>Strigeidida</taxon>
        <taxon>Schistosomatoidea</taxon>
        <taxon>Schistosomatidae</taxon>
        <taxon>Schistosoma</taxon>
    </lineage>
</organism>
<dbReference type="CDD" id="cd00136">
    <property type="entry name" value="PDZ_canonical"/>
    <property type="match status" value="1"/>
</dbReference>
<dbReference type="EMBL" id="UZAL01034050">
    <property type="protein sequence ID" value="VDP64607.1"/>
    <property type="molecule type" value="Genomic_DNA"/>
</dbReference>
<proteinExistence type="predicted"/>
<dbReference type="InterPro" id="IPR036034">
    <property type="entry name" value="PDZ_sf"/>
</dbReference>
<dbReference type="InterPro" id="IPR001478">
    <property type="entry name" value="PDZ"/>
</dbReference>
<dbReference type="SMART" id="SM00228">
    <property type="entry name" value="PDZ"/>
    <property type="match status" value="1"/>
</dbReference>
<dbReference type="Gene3D" id="2.30.42.10">
    <property type="match status" value="1"/>
</dbReference>
<dbReference type="PROSITE" id="PS50106">
    <property type="entry name" value="PDZ"/>
    <property type="match status" value="1"/>
</dbReference>
<keyword evidence="2" id="KW-1185">Reference proteome</keyword>
<evidence type="ECO:0000313" key="1">
    <source>
        <dbReference type="EMBL" id="VDP64607.1"/>
    </source>
</evidence>
<gene>
    <name evidence="1" type="ORF">SMTD_LOCUS13921</name>
</gene>
<dbReference type="STRING" id="31246.A0A183PHT5"/>
<dbReference type="Pfam" id="PF00595">
    <property type="entry name" value="PDZ"/>
    <property type="match status" value="1"/>
</dbReference>
<reference evidence="1 2" key="1">
    <citation type="submission" date="2018-11" db="EMBL/GenBank/DDBJ databases">
        <authorList>
            <consortium name="Pathogen Informatics"/>
        </authorList>
    </citation>
    <scope>NUCLEOTIDE SEQUENCE [LARGE SCALE GENOMIC DNA]</scope>
    <source>
        <strain>Denwood</strain>
        <strain evidence="2">Zambia</strain>
    </source>
</reference>
<protein>
    <submittedName>
        <fullName evidence="1">Uncharacterized protein</fullName>
    </submittedName>
</protein>
<evidence type="ECO:0000313" key="2">
    <source>
        <dbReference type="Proteomes" id="UP000269396"/>
    </source>
</evidence>
<dbReference type="Proteomes" id="UP000269396">
    <property type="component" value="Unassembled WGS sequence"/>
</dbReference>
<name>A0A183PHT5_9TREM</name>
<dbReference type="AlphaFoldDB" id="A0A183PHT5"/>
<dbReference type="SUPFAM" id="SSF50156">
    <property type="entry name" value="PDZ domain-like"/>
    <property type="match status" value="1"/>
</dbReference>